<gene>
    <name evidence="2" type="ORF">AMTR_s00043p00171510</name>
</gene>
<protein>
    <submittedName>
        <fullName evidence="2">Uncharacterized protein</fullName>
    </submittedName>
</protein>
<evidence type="ECO:0000256" key="1">
    <source>
        <dbReference type="SAM" id="MobiDB-lite"/>
    </source>
</evidence>
<keyword evidence="3" id="KW-1185">Reference proteome</keyword>
<dbReference type="EMBL" id="KI392605">
    <property type="protein sequence ID" value="ERN12756.1"/>
    <property type="molecule type" value="Genomic_DNA"/>
</dbReference>
<accession>W1PXY2</accession>
<dbReference type="HOGENOM" id="CLU_1770553_0_0_1"/>
<proteinExistence type="predicted"/>
<evidence type="ECO:0000313" key="2">
    <source>
        <dbReference type="EMBL" id="ERN12756.1"/>
    </source>
</evidence>
<evidence type="ECO:0000313" key="3">
    <source>
        <dbReference type="Proteomes" id="UP000017836"/>
    </source>
</evidence>
<sequence>MMVRRLQSKIGRSSTGRLAGARSTSRRQEFGRRELSHSEVPFRSFGNHASRGRGFRGVQGDWVLDSKGYLHFSWDQIYKLYPNSSTLSTPPPPILGFLTAVSTPTIENHSNSRSTQASRAEKPSYSQVLTYSSSPLPSVFFCLCPFC</sequence>
<dbReference type="Proteomes" id="UP000017836">
    <property type="component" value="Unassembled WGS sequence"/>
</dbReference>
<name>W1PXY2_AMBTC</name>
<reference evidence="3" key="1">
    <citation type="journal article" date="2013" name="Science">
        <title>The Amborella genome and the evolution of flowering plants.</title>
        <authorList>
            <consortium name="Amborella Genome Project"/>
        </authorList>
    </citation>
    <scope>NUCLEOTIDE SEQUENCE [LARGE SCALE GENOMIC DNA]</scope>
</reference>
<feature type="region of interest" description="Disordered" evidence="1">
    <location>
        <begin position="1"/>
        <end position="35"/>
    </location>
</feature>
<organism evidence="2 3">
    <name type="scientific">Amborella trichopoda</name>
    <dbReference type="NCBI Taxonomy" id="13333"/>
    <lineage>
        <taxon>Eukaryota</taxon>
        <taxon>Viridiplantae</taxon>
        <taxon>Streptophyta</taxon>
        <taxon>Embryophyta</taxon>
        <taxon>Tracheophyta</taxon>
        <taxon>Spermatophyta</taxon>
        <taxon>Magnoliopsida</taxon>
        <taxon>Amborellales</taxon>
        <taxon>Amborellaceae</taxon>
        <taxon>Amborella</taxon>
    </lineage>
</organism>
<dbReference type="Gramene" id="ERN12756">
    <property type="protein sequence ID" value="ERN12756"/>
    <property type="gene ID" value="AMTR_s00043p00171510"/>
</dbReference>
<feature type="compositionally biased region" description="Basic and acidic residues" evidence="1">
    <location>
        <begin position="26"/>
        <end position="35"/>
    </location>
</feature>
<dbReference type="AlphaFoldDB" id="W1PXY2"/>